<dbReference type="KEGG" id="pfor:103146219"/>
<dbReference type="STRING" id="48698.ENSPFOP00000021355"/>
<evidence type="ECO:0000256" key="3">
    <source>
        <dbReference type="ARBA" id="ARBA00024347"/>
    </source>
</evidence>
<dbReference type="Proteomes" id="UP000028760">
    <property type="component" value="Unassembled WGS sequence"/>
</dbReference>
<dbReference type="RefSeq" id="XP_007564100.1">
    <property type="nucleotide sequence ID" value="XM_007564038.2"/>
</dbReference>
<reference evidence="7" key="2">
    <citation type="submission" date="2025-08" db="UniProtKB">
        <authorList>
            <consortium name="Ensembl"/>
        </authorList>
    </citation>
    <scope>IDENTIFICATION</scope>
</reference>
<dbReference type="EMBL" id="AYCK01009979">
    <property type="status" value="NOT_ANNOTATED_CDS"/>
    <property type="molecule type" value="Genomic_DNA"/>
</dbReference>
<protein>
    <recommendedName>
        <fullName evidence="4">Poly [ADP-ribose] polymerase</fullName>
        <shortName evidence="4">PARP</shortName>
        <ecNumber evidence="4">2.4.2.-</ecNumber>
    </recommendedName>
</protein>
<comment type="subcellular location">
    <subcellularLocation>
        <location evidence="1">Nucleus</location>
    </subcellularLocation>
</comment>
<dbReference type="EC" id="2.4.2.-" evidence="4"/>
<keyword evidence="4" id="KW-0520">NAD</keyword>
<sequence length="293" mass="34376">MWALNEEEKMDTSDTPWYWYYLEDCGRWHRVEDDPNNSIKSQDMEEYYLRDSKGSMNVNMLNFRSKIDFSAMLQTDLTTGKQRRIQRKFKIEKSCSCFCGPPVFWENFDPTAPYQLIRLSELTSEYKTVADYVSHDGLLSKSIVSISRIQNLELWEIYCRKKRQLMKIKSVQNIPERRLFHGTDTKNVDSICKYNFDLRMPKKNGRTFGNGIYFAIHAAYADNYSTNSTPDGNTKSIFLARVMVGKFKLGKQDLLKPDDENAFDSCVNDANNPTIFIIFDPNQVYPEYLIKYQ</sequence>
<dbReference type="GeneTree" id="ENSGT00940000156857"/>
<keyword evidence="2" id="KW-0539">Nucleus</keyword>
<dbReference type="PANTHER" id="PTHR45740">
    <property type="entry name" value="POLY [ADP-RIBOSE] POLYMERASE"/>
    <property type="match status" value="1"/>
</dbReference>
<dbReference type="OrthoDB" id="6133115at2759"/>
<dbReference type="GeneID" id="103146219"/>
<accession>A0A096LQB4</accession>
<dbReference type="InterPro" id="IPR012317">
    <property type="entry name" value="Poly(ADP-ribose)pol_cat_dom"/>
</dbReference>
<keyword evidence="8" id="KW-1185">Reference proteome</keyword>
<name>A0A096LQB4_POEFO</name>
<organism evidence="7 8">
    <name type="scientific">Poecilia formosa</name>
    <name type="common">Amazon molly</name>
    <name type="synonym">Limia formosa</name>
    <dbReference type="NCBI Taxonomy" id="48698"/>
    <lineage>
        <taxon>Eukaryota</taxon>
        <taxon>Metazoa</taxon>
        <taxon>Chordata</taxon>
        <taxon>Craniata</taxon>
        <taxon>Vertebrata</taxon>
        <taxon>Euteleostomi</taxon>
        <taxon>Actinopterygii</taxon>
        <taxon>Neopterygii</taxon>
        <taxon>Teleostei</taxon>
        <taxon>Neoteleostei</taxon>
        <taxon>Acanthomorphata</taxon>
        <taxon>Ovalentaria</taxon>
        <taxon>Atherinomorphae</taxon>
        <taxon>Cyprinodontiformes</taxon>
        <taxon>Poeciliidae</taxon>
        <taxon>Poeciliinae</taxon>
        <taxon>Poecilia</taxon>
    </lineage>
</organism>
<evidence type="ECO:0000313" key="7">
    <source>
        <dbReference type="Ensembl" id="ENSPFOP00000021355.1"/>
    </source>
</evidence>
<dbReference type="Gene3D" id="3.30.720.50">
    <property type="match status" value="1"/>
</dbReference>
<dbReference type="eggNOG" id="ENOG502RZ0P">
    <property type="taxonomic scope" value="Eukaryota"/>
</dbReference>
<dbReference type="EMBL" id="AYCK01009981">
    <property type="status" value="NOT_ANNOTATED_CDS"/>
    <property type="molecule type" value="Genomic_DNA"/>
</dbReference>
<dbReference type="Ensembl" id="ENSPFOT00000028958.1">
    <property type="protein sequence ID" value="ENSPFOP00000021355.1"/>
    <property type="gene ID" value="ENSPFOG00000023895.1"/>
</dbReference>
<dbReference type="CDD" id="cd01439">
    <property type="entry name" value="TCCD_inducible_PARP_like"/>
    <property type="match status" value="1"/>
</dbReference>
<dbReference type="InterPro" id="IPR004170">
    <property type="entry name" value="WWE_dom"/>
</dbReference>
<evidence type="ECO:0000256" key="2">
    <source>
        <dbReference type="ARBA" id="ARBA00023242"/>
    </source>
</evidence>
<dbReference type="GO" id="GO:0005634">
    <property type="term" value="C:nucleus"/>
    <property type="evidence" value="ECO:0007669"/>
    <property type="project" value="UniProtKB-SubCell"/>
</dbReference>
<dbReference type="InterPro" id="IPR051712">
    <property type="entry name" value="ARTD-AVP"/>
</dbReference>
<dbReference type="OMA" id="IQNVDLW"/>
<proteinExistence type="inferred from homology"/>
<reference evidence="8" key="1">
    <citation type="submission" date="2013-10" db="EMBL/GenBank/DDBJ databases">
        <authorList>
            <person name="Schartl M."/>
            <person name="Warren W."/>
        </authorList>
    </citation>
    <scope>NUCLEOTIDE SEQUENCE [LARGE SCALE GENOMIC DNA]</scope>
    <source>
        <strain evidence="8">female</strain>
    </source>
</reference>
<dbReference type="PANTHER" id="PTHR45740:SF4">
    <property type="entry name" value="PROTEIN MONO-ADP-RIBOSYLTRANSFERASE PARP11"/>
    <property type="match status" value="1"/>
</dbReference>
<dbReference type="PROSITE" id="PS51059">
    <property type="entry name" value="PARP_CATALYTIC"/>
    <property type="match status" value="1"/>
</dbReference>
<dbReference type="EMBL" id="AYCK01009980">
    <property type="status" value="NOT_ANNOTATED_CDS"/>
    <property type="molecule type" value="Genomic_DNA"/>
</dbReference>
<dbReference type="SUPFAM" id="SSF117839">
    <property type="entry name" value="WWE domain"/>
    <property type="match status" value="1"/>
</dbReference>
<dbReference type="Gene3D" id="3.90.228.10">
    <property type="match status" value="1"/>
</dbReference>
<evidence type="ECO:0000256" key="1">
    <source>
        <dbReference type="ARBA" id="ARBA00004123"/>
    </source>
</evidence>
<keyword evidence="4" id="KW-0328">Glycosyltransferase</keyword>
<evidence type="ECO:0000256" key="4">
    <source>
        <dbReference type="RuleBase" id="RU362114"/>
    </source>
</evidence>
<dbReference type="GO" id="GO:0003950">
    <property type="term" value="F:NAD+ poly-ADP-ribosyltransferase activity"/>
    <property type="evidence" value="ECO:0007669"/>
    <property type="project" value="UniProtKB-UniRule"/>
</dbReference>
<dbReference type="Pfam" id="PF00644">
    <property type="entry name" value="PARP"/>
    <property type="match status" value="1"/>
</dbReference>
<comment type="similarity">
    <text evidence="3">Belongs to the ARTD/PARP family.</text>
</comment>
<dbReference type="GO" id="GO:1990404">
    <property type="term" value="F:NAD+-protein mono-ADP-ribosyltransferase activity"/>
    <property type="evidence" value="ECO:0007669"/>
    <property type="project" value="TreeGrafter"/>
</dbReference>
<keyword evidence="4" id="KW-0808">Transferase</keyword>
<evidence type="ECO:0000259" key="6">
    <source>
        <dbReference type="PROSITE" id="PS51059"/>
    </source>
</evidence>
<feature type="domain" description="PARP catalytic" evidence="6">
    <location>
        <begin position="101"/>
        <end position="293"/>
    </location>
</feature>
<dbReference type="SUPFAM" id="SSF56399">
    <property type="entry name" value="ADP-ribosylation"/>
    <property type="match status" value="1"/>
</dbReference>
<feature type="domain" description="WWE" evidence="5">
    <location>
        <begin position="5"/>
        <end position="87"/>
    </location>
</feature>
<dbReference type="InterPro" id="IPR037197">
    <property type="entry name" value="WWE_dom_sf"/>
</dbReference>
<evidence type="ECO:0000259" key="5">
    <source>
        <dbReference type="PROSITE" id="PS50918"/>
    </source>
</evidence>
<evidence type="ECO:0000313" key="8">
    <source>
        <dbReference type="Proteomes" id="UP000028760"/>
    </source>
</evidence>
<dbReference type="AlphaFoldDB" id="A0A096LQB4"/>
<dbReference type="PROSITE" id="PS50918">
    <property type="entry name" value="WWE"/>
    <property type="match status" value="1"/>
</dbReference>
<reference evidence="7" key="3">
    <citation type="submission" date="2025-09" db="UniProtKB">
        <authorList>
            <consortium name="Ensembl"/>
        </authorList>
    </citation>
    <scope>IDENTIFICATION</scope>
</reference>
<dbReference type="Pfam" id="PF02825">
    <property type="entry name" value="WWE"/>
    <property type="match status" value="1"/>
</dbReference>